<evidence type="ECO:0000256" key="1">
    <source>
        <dbReference type="SAM" id="MobiDB-lite"/>
    </source>
</evidence>
<organism evidence="4 5">
    <name type="scientific">Mucuna pruriens</name>
    <name type="common">Velvet bean</name>
    <name type="synonym">Dolichos pruriens</name>
    <dbReference type="NCBI Taxonomy" id="157652"/>
    <lineage>
        <taxon>Eukaryota</taxon>
        <taxon>Viridiplantae</taxon>
        <taxon>Streptophyta</taxon>
        <taxon>Embryophyta</taxon>
        <taxon>Tracheophyta</taxon>
        <taxon>Spermatophyta</taxon>
        <taxon>Magnoliopsida</taxon>
        <taxon>eudicotyledons</taxon>
        <taxon>Gunneridae</taxon>
        <taxon>Pentapetalae</taxon>
        <taxon>rosids</taxon>
        <taxon>fabids</taxon>
        <taxon>Fabales</taxon>
        <taxon>Fabaceae</taxon>
        <taxon>Papilionoideae</taxon>
        <taxon>50 kb inversion clade</taxon>
        <taxon>NPAAA clade</taxon>
        <taxon>indigoferoid/millettioid clade</taxon>
        <taxon>Phaseoleae</taxon>
        <taxon>Mucuna</taxon>
    </lineage>
</organism>
<keyword evidence="5" id="KW-1185">Reference proteome</keyword>
<dbReference type="Proteomes" id="UP000257109">
    <property type="component" value="Unassembled WGS sequence"/>
</dbReference>
<dbReference type="EMBL" id="QJKJ01009634">
    <property type="protein sequence ID" value="RDX76067.1"/>
    <property type="molecule type" value="Genomic_DNA"/>
</dbReference>
<protein>
    <recommendedName>
        <fullName evidence="6">Reverse transcriptase Ty1/copia-type domain-containing protein</fullName>
    </recommendedName>
</protein>
<evidence type="ECO:0000313" key="5">
    <source>
        <dbReference type="Proteomes" id="UP000257109"/>
    </source>
</evidence>
<evidence type="ECO:0000259" key="2">
    <source>
        <dbReference type="Pfam" id="PF22936"/>
    </source>
</evidence>
<evidence type="ECO:0000313" key="4">
    <source>
        <dbReference type="EMBL" id="RDX76067.1"/>
    </source>
</evidence>
<feature type="region of interest" description="Disordered" evidence="1">
    <location>
        <begin position="166"/>
        <end position="209"/>
    </location>
</feature>
<dbReference type="Pfam" id="PF25597">
    <property type="entry name" value="SH3_retrovirus"/>
    <property type="match status" value="1"/>
</dbReference>
<comment type="caution">
    <text evidence="4">The sequence shown here is derived from an EMBL/GenBank/DDBJ whole genome shotgun (WGS) entry which is preliminary data.</text>
</comment>
<reference evidence="4" key="1">
    <citation type="submission" date="2018-05" db="EMBL/GenBank/DDBJ databases">
        <title>Draft genome of Mucuna pruriens seed.</title>
        <authorList>
            <person name="Nnadi N.E."/>
            <person name="Vos R."/>
            <person name="Hasami M.H."/>
            <person name="Devisetty U.K."/>
            <person name="Aguiy J.C."/>
        </authorList>
    </citation>
    <scope>NUCLEOTIDE SEQUENCE [LARGE SCALE GENOMIC DNA]</scope>
    <source>
        <strain evidence="4">JCA_2017</strain>
    </source>
</reference>
<dbReference type="Pfam" id="PF22936">
    <property type="entry name" value="Pol_BBD"/>
    <property type="match status" value="1"/>
</dbReference>
<feature type="domain" description="Retroviral polymerase SH3-like" evidence="3">
    <location>
        <begin position="118"/>
        <end position="148"/>
    </location>
</feature>
<dbReference type="InterPro" id="IPR054722">
    <property type="entry name" value="PolX-like_BBD"/>
</dbReference>
<gene>
    <name evidence="4" type="ORF">CR513_43981</name>
</gene>
<feature type="compositionally biased region" description="Acidic residues" evidence="1">
    <location>
        <begin position="174"/>
        <end position="187"/>
    </location>
</feature>
<proteinExistence type="predicted"/>
<evidence type="ECO:0000259" key="3">
    <source>
        <dbReference type="Pfam" id="PF25597"/>
    </source>
</evidence>
<dbReference type="AlphaFoldDB" id="A0A371FCP5"/>
<accession>A0A371FCP5</accession>
<sequence length="390" mass="45439">MCGRGRSGGRRSFDKSIVECYHFHKFGYFQYECPNKGFDAKANYVEGGDEMLLMTYLNDKEASNEECSFLNSRCSNHMCGKQEFFFDLDESFREKVKLRDNSSMNVMGKGIVCILELKAYRLYDPFSQKTIVIRDVVFEENKSWDCDKIHKEVILVDMNWDDNKKESDKHCDEVENSINDDSEERDLNEEHSSNASESKNLSPKYHLDERTRQPPTWLQDYVSGKDLLEEEETTNLVMFIENNPILFETTQRNVKWRAAMDAEIEAIEKHLGIDKVTKVGVKWVYKTKANENGEIEKYTTHLVAKGYARHHEPDCKLTRDENGARVDNKRYKKLIDNLMHLTATHPDIIYVVSLLRGYRKHPTELHFQAANLKTSVEKYTKVKEDSCDAS</sequence>
<evidence type="ECO:0008006" key="6">
    <source>
        <dbReference type="Google" id="ProtNLM"/>
    </source>
</evidence>
<name>A0A371FCP5_MUCPR</name>
<feature type="domain" description="Retrovirus-related Pol polyprotein from transposon TNT 1-94-like beta-barrel" evidence="2">
    <location>
        <begin position="70"/>
        <end position="114"/>
    </location>
</feature>
<feature type="non-terminal residue" evidence="4">
    <location>
        <position position="1"/>
    </location>
</feature>
<dbReference type="InterPro" id="IPR057670">
    <property type="entry name" value="SH3_retrovirus"/>
</dbReference>
<dbReference type="OrthoDB" id="1113347at2759"/>